<dbReference type="Proteomes" id="UP000014568">
    <property type="component" value="Unassembled WGS sequence"/>
</dbReference>
<dbReference type="EMBL" id="ATGI01000006">
    <property type="protein sequence ID" value="EPF80040.1"/>
    <property type="molecule type" value="Genomic_DNA"/>
</dbReference>
<gene>
    <name evidence="1" type="ORF">F945_00935</name>
</gene>
<dbReference type="eggNOG" id="ENOG5031IVP">
    <property type="taxonomic scope" value="Bacteria"/>
</dbReference>
<sequence>MAQDLQNIESIFDFFYLDNPKIKSFYAQLNGLGALNSLKSTSQIGDTRKMEATVGIPTVTGGKMANDHSVNTTSEHLYDGIPTMPREMINRLDELGFISRELNQDMLGNLVLLSGKLGIIDIGVSKELLGPALNLHIKDLEKDNKTKKAAAELKKNKEDIVTFCKAIPFGLEAKVLVKNGETDSDGVGIADEVWMTLNRDEMVGSPHDINFKHGEYLAGEWYVLGVLDALPYDGFTFNSDQNEFREGIGMLIKLMKEFVGRPESAYGITPIAIFRVLKPRN</sequence>
<dbReference type="OrthoDB" id="8114643at2"/>
<dbReference type="HOGENOM" id="CLU_972180_0_0_6"/>
<comment type="caution">
    <text evidence="1">The sequence shown here is derived from an EMBL/GenBank/DDBJ whole genome shotgun (WGS) entry which is preliminary data.</text>
</comment>
<dbReference type="AlphaFoldDB" id="S3NJ08"/>
<evidence type="ECO:0000313" key="2">
    <source>
        <dbReference type="Proteomes" id="UP000014568"/>
    </source>
</evidence>
<dbReference type="RefSeq" id="WP_016655358.1">
    <property type="nucleotide sequence ID" value="NZ_KE340351.1"/>
</dbReference>
<dbReference type="PATRIC" id="fig|421052.3.peg.920"/>
<dbReference type="STRING" id="632955.GCA_000829675_00046"/>
<organism evidence="1 2">
    <name type="scientific">Acinetobacter rudis CIP 110305</name>
    <dbReference type="NCBI Taxonomy" id="421052"/>
    <lineage>
        <taxon>Bacteria</taxon>
        <taxon>Pseudomonadati</taxon>
        <taxon>Pseudomonadota</taxon>
        <taxon>Gammaproteobacteria</taxon>
        <taxon>Moraxellales</taxon>
        <taxon>Moraxellaceae</taxon>
        <taxon>Acinetobacter</taxon>
    </lineage>
</organism>
<name>S3NJ08_9GAMM</name>
<keyword evidence="2" id="KW-1185">Reference proteome</keyword>
<protein>
    <submittedName>
        <fullName evidence="1">Uncharacterized protein</fullName>
    </submittedName>
</protein>
<reference evidence="1 2" key="1">
    <citation type="submission" date="2013-06" db="EMBL/GenBank/DDBJ databases">
        <title>The Genome Sequence of Acinetobacter rudis CIP 110305.</title>
        <authorList>
            <consortium name="The Broad Institute Genome Sequencing Platform"/>
            <consortium name="The Broad Institute Genome Sequencing Center for Infectious Disease"/>
            <person name="Cerqueira G."/>
            <person name="Feldgarden M."/>
            <person name="Courvalin P."/>
            <person name="Perichon B."/>
            <person name="Grillot-Courvalin C."/>
            <person name="Clermont D."/>
            <person name="Rocha E."/>
            <person name="Yoon E.-J."/>
            <person name="Nemec A."/>
            <person name="Young S.K."/>
            <person name="Zeng Q."/>
            <person name="Gargeya S."/>
            <person name="Fitzgerald M."/>
            <person name="Abouelleil A."/>
            <person name="Alvarado L."/>
            <person name="Berlin A.M."/>
            <person name="Chapman S.B."/>
            <person name="Dewar J."/>
            <person name="Goldberg J."/>
            <person name="Griggs A."/>
            <person name="Gujja S."/>
            <person name="Hansen M."/>
            <person name="Howarth C."/>
            <person name="Imamovic A."/>
            <person name="Larimer J."/>
            <person name="McCowan C."/>
            <person name="Murphy C."/>
            <person name="Pearson M."/>
            <person name="Priest M."/>
            <person name="Roberts A."/>
            <person name="Saif S."/>
            <person name="Shea T."/>
            <person name="Sykes S."/>
            <person name="Wortman J."/>
            <person name="Nusbaum C."/>
            <person name="Birren B."/>
        </authorList>
    </citation>
    <scope>NUCLEOTIDE SEQUENCE [LARGE SCALE GENOMIC DNA]</scope>
    <source>
        <strain evidence="1 2">CIP 110305</strain>
    </source>
</reference>
<accession>S3NJ08</accession>
<evidence type="ECO:0000313" key="1">
    <source>
        <dbReference type="EMBL" id="EPF80040.1"/>
    </source>
</evidence>
<proteinExistence type="predicted"/>